<keyword evidence="5 6" id="KW-0472">Membrane</keyword>
<evidence type="ECO:0000256" key="1">
    <source>
        <dbReference type="ARBA" id="ARBA00004651"/>
    </source>
</evidence>
<keyword evidence="3 6" id="KW-0812">Transmembrane</keyword>
<dbReference type="GO" id="GO:0005886">
    <property type="term" value="C:plasma membrane"/>
    <property type="evidence" value="ECO:0007669"/>
    <property type="project" value="UniProtKB-SubCell"/>
</dbReference>
<feature type="transmembrane region" description="Helical" evidence="6">
    <location>
        <begin position="288"/>
        <end position="305"/>
    </location>
</feature>
<proteinExistence type="predicted"/>
<evidence type="ECO:0000256" key="3">
    <source>
        <dbReference type="ARBA" id="ARBA00022692"/>
    </source>
</evidence>
<dbReference type="RefSeq" id="WP_203664152.1">
    <property type="nucleotide sequence ID" value="NZ_BAAAZM010000025.1"/>
</dbReference>
<feature type="transmembrane region" description="Helical" evidence="6">
    <location>
        <begin position="223"/>
        <end position="244"/>
    </location>
</feature>
<sequence>MSLLTRRTGYRDVFAVAEFRAVFAAHVLSILGEVLAGIALSVLVYRLTGSPLLSALTFALGLLPYALGGTVLASVADRFPARRVLVACDLLCAAAAVGLAVPGTPVVVLLVLRAAMAAVAPVFTGTRAATLADILGPGDGYVLGRSLIRLVAQGGQLVGFGAGGLLLTMLSPRAVLAVTTATFLCSALILRAGTRRRPARGGTGPLLAGSLRGMRRLLGDRRIRGLLVLAWVPPAFVVVSEALLTPYAAGIGAGPVGLGLLMCGMPVGAVLAETLTGALLGPRGRDRLVRPVALWACLPALAYALHPSLPLALACQVLTGLGIAYGLGLDRRFVAAAPEELRGVALTLQTAGLMTAQGLGMALAGAAAEVLPVPTVVAGGGLVGLCAVAAALRYARPALRHDLGS</sequence>
<evidence type="ECO:0000256" key="2">
    <source>
        <dbReference type="ARBA" id="ARBA00022475"/>
    </source>
</evidence>
<dbReference type="InterPro" id="IPR036259">
    <property type="entry name" value="MFS_trans_sf"/>
</dbReference>
<feature type="transmembrane region" description="Helical" evidence="6">
    <location>
        <begin position="173"/>
        <end position="190"/>
    </location>
</feature>
<dbReference type="Gene3D" id="1.20.1250.20">
    <property type="entry name" value="MFS general substrate transporter like domains"/>
    <property type="match status" value="1"/>
</dbReference>
<dbReference type="EMBL" id="BOMB01000047">
    <property type="protein sequence ID" value="GID15732.1"/>
    <property type="molecule type" value="Genomic_DNA"/>
</dbReference>
<dbReference type="PANTHER" id="PTHR23513:SF11">
    <property type="entry name" value="STAPHYLOFERRIN A TRANSPORTER"/>
    <property type="match status" value="1"/>
</dbReference>
<accession>A0A8J3JG14</accession>
<keyword evidence="2" id="KW-1003">Cell membrane</keyword>
<dbReference type="Pfam" id="PF07690">
    <property type="entry name" value="MFS_1"/>
    <property type="match status" value="1"/>
</dbReference>
<dbReference type="AlphaFoldDB" id="A0A8J3JG14"/>
<keyword evidence="4 6" id="KW-1133">Transmembrane helix</keyword>
<dbReference type="GO" id="GO:0022857">
    <property type="term" value="F:transmembrane transporter activity"/>
    <property type="evidence" value="ECO:0007669"/>
    <property type="project" value="InterPro"/>
</dbReference>
<evidence type="ECO:0000313" key="7">
    <source>
        <dbReference type="EMBL" id="GID15732.1"/>
    </source>
</evidence>
<reference evidence="7" key="1">
    <citation type="submission" date="2021-01" db="EMBL/GenBank/DDBJ databases">
        <title>Whole genome shotgun sequence of Actinocatenispora rupis NBRC 107355.</title>
        <authorList>
            <person name="Komaki H."/>
            <person name="Tamura T."/>
        </authorList>
    </citation>
    <scope>NUCLEOTIDE SEQUENCE</scope>
    <source>
        <strain evidence="7">NBRC 107355</strain>
    </source>
</reference>
<evidence type="ECO:0000256" key="6">
    <source>
        <dbReference type="SAM" id="Phobius"/>
    </source>
</evidence>
<feature type="transmembrane region" description="Helical" evidence="6">
    <location>
        <begin position="256"/>
        <end position="281"/>
    </location>
</feature>
<organism evidence="7 8">
    <name type="scientific">Actinocatenispora rupis</name>
    <dbReference type="NCBI Taxonomy" id="519421"/>
    <lineage>
        <taxon>Bacteria</taxon>
        <taxon>Bacillati</taxon>
        <taxon>Actinomycetota</taxon>
        <taxon>Actinomycetes</taxon>
        <taxon>Micromonosporales</taxon>
        <taxon>Micromonosporaceae</taxon>
        <taxon>Actinocatenispora</taxon>
    </lineage>
</organism>
<protein>
    <submittedName>
        <fullName evidence="7">MFS transporter</fullName>
    </submittedName>
</protein>
<evidence type="ECO:0000256" key="4">
    <source>
        <dbReference type="ARBA" id="ARBA00022989"/>
    </source>
</evidence>
<feature type="transmembrane region" description="Helical" evidence="6">
    <location>
        <begin position="21"/>
        <end position="45"/>
    </location>
</feature>
<dbReference type="SUPFAM" id="SSF103473">
    <property type="entry name" value="MFS general substrate transporter"/>
    <property type="match status" value="1"/>
</dbReference>
<keyword evidence="8" id="KW-1185">Reference proteome</keyword>
<comment type="subcellular location">
    <subcellularLocation>
        <location evidence="1">Cell membrane</location>
        <topology evidence="1">Multi-pass membrane protein</topology>
    </subcellularLocation>
</comment>
<gene>
    <name evidence="7" type="ORF">Aru02nite_66210</name>
</gene>
<dbReference type="PANTHER" id="PTHR23513">
    <property type="entry name" value="INTEGRAL MEMBRANE EFFLUX PROTEIN-RELATED"/>
    <property type="match status" value="1"/>
</dbReference>
<feature type="transmembrane region" description="Helical" evidence="6">
    <location>
        <begin position="51"/>
        <end position="72"/>
    </location>
</feature>
<dbReference type="Proteomes" id="UP000612808">
    <property type="component" value="Unassembled WGS sequence"/>
</dbReference>
<dbReference type="CDD" id="cd06173">
    <property type="entry name" value="MFS_MefA_like"/>
    <property type="match status" value="1"/>
</dbReference>
<name>A0A8J3JG14_9ACTN</name>
<comment type="caution">
    <text evidence="7">The sequence shown here is derived from an EMBL/GenBank/DDBJ whole genome shotgun (WGS) entry which is preliminary data.</text>
</comment>
<feature type="transmembrane region" description="Helical" evidence="6">
    <location>
        <begin position="376"/>
        <end position="395"/>
    </location>
</feature>
<evidence type="ECO:0000256" key="5">
    <source>
        <dbReference type="ARBA" id="ARBA00023136"/>
    </source>
</evidence>
<dbReference type="InterPro" id="IPR011701">
    <property type="entry name" value="MFS"/>
</dbReference>
<evidence type="ECO:0000313" key="8">
    <source>
        <dbReference type="Proteomes" id="UP000612808"/>
    </source>
</evidence>